<evidence type="ECO:0000313" key="2">
    <source>
        <dbReference type="Proteomes" id="UP000282195"/>
    </source>
</evidence>
<evidence type="ECO:0000313" key="1">
    <source>
        <dbReference type="EMBL" id="AYG60279.1"/>
    </source>
</evidence>
<dbReference type="AlphaFoldDB" id="A0A387FP37"/>
<proteinExistence type="predicted"/>
<dbReference type="EMBL" id="CP032694">
    <property type="protein sequence ID" value="AYG60279.1"/>
    <property type="molecule type" value="Genomic_DNA"/>
</dbReference>
<accession>A0A387FP37</accession>
<name>A0A387FP37_9HYPH</name>
<dbReference type="OrthoDB" id="4543719at2"/>
<dbReference type="RefSeq" id="WP_120705269.1">
    <property type="nucleotide sequence ID" value="NZ_CP032694.1"/>
</dbReference>
<dbReference type="KEGG" id="rjg:CCGE525_16745"/>
<sequence length="163" mass="18327">MSNLVATRSFEPITNDDLPRFGDVAWKRLLQVFEHAPVASLYKDRLLLLALAQGGALHYENGKNGLKDIDVWAFFAAGPEKPFPARARWTADYGPSKFGRDPDDHGFNGRRMDILGRSVQVMPGDRPEDSVRRWLNGRTASAIELRKKPMVIISPVANLGRWL</sequence>
<keyword evidence="2" id="KW-1185">Reference proteome</keyword>
<gene>
    <name evidence="1" type="ORF">CCGE525_16745</name>
</gene>
<reference evidence="1 2" key="1">
    <citation type="submission" date="2018-10" db="EMBL/GenBank/DDBJ databases">
        <title>Rhizobium etli, R. leguminosarum and a new Rhizobium genospecies from Phaseolus dumosus.</title>
        <authorList>
            <person name="Ramirez-Puebla S.T."/>
            <person name="Rogel-Hernandez M.A."/>
            <person name="Guerrero G."/>
            <person name="Ormeno-Orrillo E."/>
            <person name="Martinez-Romero J.C."/>
            <person name="Negrete-Yankelevich S."/>
            <person name="Martinez-Romero E."/>
        </authorList>
    </citation>
    <scope>NUCLEOTIDE SEQUENCE [LARGE SCALE GENOMIC DNA]</scope>
    <source>
        <strain evidence="1 2">CCGE525</strain>
    </source>
</reference>
<protein>
    <submittedName>
        <fullName evidence="1">Uncharacterized protein</fullName>
    </submittedName>
</protein>
<dbReference type="Proteomes" id="UP000282195">
    <property type="component" value="Chromosome"/>
</dbReference>
<organism evidence="1 2">
    <name type="scientific">Rhizobium jaguaris</name>
    <dbReference type="NCBI Taxonomy" id="1312183"/>
    <lineage>
        <taxon>Bacteria</taxon>
        <taxon>Pseudomonadati</taxon>
        <taxon>Pseudomonadota</taxon>
        <taxon>Alphaproteobacteria</taxon>
        <taxon>Hyphomicrobiales</taxon>
        <taxon>Rhizobiaceae</taxon>
        <taxon>Rhizobium/Agrobacterium group</taxon>
        <taxon>Rhizobium</taxon>
    </lineage>
</organism>